<proteinExistence type="predicted"/>
<accession>A0A1G7F069</accession>
<feature type="domain" description="DUF4296" evidence="2">
    <location>
        <begin position="24"/>
        <end position="108"/>
    </location>
</feature>
<evidence type="ECO:0000256" key="1">
    <source>
        <dbReference type="SAM" id="MobiDB-lite"/>
    </source>
</evidence>
<dbReference type="RefSeq" id="WP_091151186.1">
    <property type="nucleotide sequence ID" value="NZ_FNAI01000008.1"/>
</dbReference>
<evidence type="ECO:0000313" key="4">
    <source>
        <dbReference type="Proteomes" id="UP000199072"/>
    </source>
</evidence>
<keyword evidence="4" id="KW-1185">Reference proteome</keyword>
<sequence length="180" mass="20275">MHKYLILFFSATLFLCGCKGNGTPSGIIKPEVMTGLLLQIHLIDGSLYSSVQMPDSLYKYGHGKYEAALKKFHVDSAQFRKSMNYYANESGKLYAIYDSVDNKLKKLTDSVNVASAKERAITRKADSLKTDSALKSRRKPLTPAQRMDSARNVSARQRISSRMDSIRKLNLKRLHAIPKK</sequence>
<dbReference type="PROSITE" id="PS51257">
    <property type="entry name" value="PROKAR_LIPOPROTEIN"/>
    <property type="match status" value="1"/>
</dbReference>
<name>A0A1G7F069_9SPHI</name>
<reference evidence="3 4" key="1">
    <citation type="submission" date="2016-10" db="EMBL/GenBank/DDBJ databases">
        <authorList>
            <person name="de Groot N.N."/>
        </authorList>
    </citation>
    <scope>NUCLEOTIDE SEQUENCE [LARGE SCALE GENOMIC DNA]</scope>
    <source>
        <strain evidence="3 4">47C3B</strain>
    </source>
</reference>
<dbReference type="OrthoDB" id="678784at2"/>
<evidence type="ECO:0000259" key="2">
    <source>
        <dbReference type="Pfam" id="PF14129"/>
    </source>
</evidence>
<dbReference type="STRING" id="1391627.SAMN05216464_108238"/>
<feature type="region of interest" description="Disordered" evidence="1">
    <location>
        <begin position="131"/>
        <end position="161"/>
    </location>
</feature>
<organism evidence="3 4">
    <name type="scientific">Mucilaginibacter pineti</name>
    <dbReference type="NCBI Taxonomy" id="1391627"/>
    <lineage>
        <taxon>Bacteria</taxon>
        <taxon>Pseudomonadati</taxon>
        <taxon>Bacteroidota</taxon>
        <taxon>Sphingobacteriia</taxon>
        <taxon>Sphingobacteriales</taxon>
        <taxon>Sphingobacteriaceae</taxon>
        <taxon>Mucilaginibacter</taxon>
    </lineage>
</organism>
<evidence type="ECO:0000313" key="3">
    <source>
        <dbReference type="EMBL" id="SDE69360.1"/>
    </source>
</evidence>
<dbReference type="EMBL" id="FNAI01000008">
    <property type="protein sequence ID" value="SDE69360.1"/>
    <property type="molecule type" value="Genomic_DNA"/>
</dbReference>
<feature type="compositionally biased region" description="Polar residues" evidence="1">
    <location>
        <begin position="151"/>
        <end position="161"/>
    </location>
</feature>
<dbReference type="AlphaFoldDB" id="A0A1G7F069"/>
<dbReference type="Proteomes" id="UP000199072">
    <property type="component" value="Unassembled WGS sequence"/>
</dbReference>
<dbReference type="Pfam" id="PF14129">
    <property type="entry name" value="DUF4296"/>
    <property type="match status" value="1"/>
</dbReference>
<protein>
    <recommendedName>
        <fullName evidence="2">DUF4296 domain-containing protein</fullName>
    </recommendedName>
</protein>
<gene>
    <name evidence="3" type="ORF">SAMN05216464_108238</name>
</gene>
<dbReference type="InterPro" id="IPR025381">
    <property type="entry name" value="DUF4296"/>
</dbReference>